<organism evidence="16 17">
    <name type="scientific">Variibacter gotjawalensis</name>
    <dbReference type="NCBI Taxonomy" id="1333996"/>
    <lineage>
        <taxon>Bacteria</taxon>
        <taxon>Pseudomonadati</taxon>
        <taxon>Pseudomonadota</taxon>
        <taxon>Alphaproteobacteria</taxon>
        <taxon>Hyphomicrobiales</taxon>
        <taxon>Nitrobacteraceae</taxon>
        <taxon>Variibacter</taxon>
    </lineage>
</organism>
<evidence type="ECO:0000256" key="3">
    <source>
        <dbReference type="ARBA" id="ARBA00004370"/>
    </source>
</evidence>
<comment type="pathway">
    <text evidence="4">Pyrimidine metabolism; UMP biosynthesis via de novo pathway; orotate from (S)-dihydroorotate (quinone route): step 1/1.</text>
</comment>
<comment type="similarity">
    <text evidence="5">Belongs to the dihydroorotate dehydrogenase family. Type 2 subfamily.</text>
</comment>
<evidence type="ECO:0000256" key="8">
    <source>
        <dbReference type="ARBA" id="ARBA00022630"/>
    </source>
</evidence>
<dbReference type="GO" id="GO:0016020">
    <property type="term" value="C:membrane"/>
    <property type="evidence" value="ECO:0007669"/>
    <property type="project" value="UniProtKB-SubCell"/>
</dbReference>
<dbReference type="InterPro" id="IPR005719">
    <property type="entry name" value="Dihydroorotate_DH_2"/>
</dbReference>
<comment type="cofactor">
    <cofactor evidence="1">
        <name>FMN</name>
        <dbReference type="ChEBI" id="CHEBI:58210"/>
    </cofactor>
</comment>
<keyword evidence="8" id="KW-0285">Flavoprotein</keyword>
<dbReference type="Pfam" id="PF01180">
    <property type="entry name" value="DHO_dh"/>
    <property type="match status" value="1"/>
</dbReference>
<dbReference type="GO" id="GO:0044205">
    <property type="term" value="P:'de novo' UMP biosynthetic process"/>
    <property type="evidence" value="ECO:0007669"/>
    <property type="project" value="UniProtKB-UniPathway"/>
</dbReference>
<dbReference type="GO" id="GO:0005737">
    <property type="term" value="C:cytoplasm"/>
    <property type="evidence" value="ECO:0007669"/>
    <property type="project" value="InterPro"/>
</dbReference>
<name>A0A0S3PR48_9BRAD</name>
<dbReference type="PROSITE" id="PS00911">
    <property type="entry name" value="DHODEHASE_1"/>
    <property type="match status" value="1"/>
</dbReference>
<dbReference type="PANTHER" id="PTHR48109">
    <property type="entry name" value="DIHYDROOROTATE DEHYDROGENASE (QUINONE), MITOCHONDRIAL-RELATED"/>
    <property type="match status" value="1"/>
</dbReference>
<dbReference type="Gene3D" id="3.20.20.70">
    <property type="entry name" value="Aldolase class I"/>
    <property type="match status" value="1"/>
</dbReference>
<sequence length="356" mass="37509">MFGILEQIAQQALHLMDPEDGHRLAIKGLRFAPRPPARPDDKRLAVSAFGLAFPNPVGIAAGFDKNGEALDAALRAGCGFAEAGTVTPRPQEGNPRPRLFRLHADTAVINRMGFNNEGHDAVLARFKARAGRPGIVGINVGANKDASDRIADYVAGIRAFAPYASYFTVNVSSPNTPGLRDLQQKGVLDELLGRVLEARDAASVRRPVLLKIAPDLALGDLDDIVAVARARAIDGMIVSNTTITRPDLKSRAHVGEAGGLSGAPLFRLATKMLAETYLRVEGAFPLIGVGGISSGADAVAKVRAGATLLQVYSALVFKGLSLIGEMKSGVLAEIVREKADSVTPLIGRDAEAVSRS</sequence>
<comment type="function">
    <text evidence="2">Catalyzes the conversion of dihydroorotate to orotate with quinone as electron acceptor.</text>
</comment>
<dbReference type="PANTHER" id="PTHR48109:SF4">
    <property type="entry name" value="DIHYDROOROTATE DEHYDROGENASE (QUINONE), MITOCHONDRIAL"/>
    <property type="match status" value="1"/>
</dbReference>
<evidence type="ECO:0000256" key="2">
    <source>
        <dbReference type="ARBA" id="ARBA00003125"/>
    </source>
</evidence>
<dbReference type="GO" id="GO:0006207">
    <property type="term" value="P:'de novo' pyrimidine nucleobase biosynthetic process"/>
    <property type="evidence" value="ECO:0007669"/>
    <property type="project" value="UniProtKB-UniRule"/>
</dbReference>
<dbReference type="UniPathway" id="UPA00070">
    <property type="reaction ID" value="UER00946"/>
</dbReference>
<keyword evidence="12" id="KW-0472">Membrane</keyword>
<dbReference type="Proteomes" id="UP000236884">
    <property type="component" value="Chromosome"/>
</dbReference>
<evidence type="ECO:0000313" key="16">
    <source>
        <dbReference type="EMBL" id="BAT58407.1"/>
    </source>
</evidence>
<dbReference type="SUPFAM" id="SSF51395">
    <property type="entry name" value="FMN-linked oxidoreductases"/>
    <property type="match status" value="1"/>
</dbReference>
<keyword evidence="9" id="KW-0288">FMN</keyword>
<dbReference type="NCBIfam" id="NF003645">
    <property type="entry name" value="PRK05286.1-2"/>
    <property type="match status" value="1"/>
</dbReference>
<dbReference type="EMBL" id="AP014946">
    <property type="protein sequence ID" value="BAT58407.1"/>
    <property type="molecule type" value="Genomic_DNA"/>
</dbReference>
<dbReference type="InterPro" id="IPR013785">
    <property type="entry name" value="Aldolase_TIM"/>
</dbReference>
<evidence type="ECO:0000256" key="7">
    <source>
        <dbReference type="ARBA" id="ARBA00018366"/>
    </source>
</evidence>
<dbReference type="AlphaFoldDB" id="A0A0S3PR48"/>
<keyword evidence="11 16" id="KW-0560">Oxidoreductase</keyword>
<evidence type="ECO:0000256" key="10">
    <source>
        <dbReference type="ARBA" id="ARBA00022975"/>
    </source>
</evidence>
<dbReference type="InterPro" id="IPR001295">
    <property type="entry name" value="Dihydroorotate_DH_CS"/>
</dbReference>
<dbReference type="EC" id="1.3.5.2" evidence="6 14"/>
<feature type="domain" description="Dihydroorotate dehydrogenase catalytic" evidence="15">
    <location>
        <begin position="44"/>
        <end position="330"/>
    </location>
</feature>
<keyword evidence="17" id="KW-1185">Reference proteome</keyword>
<comment type="subcellular location">
    <subcellularLocation>
        <location evidence="3">Membrane</location>
    </subcellularLocation>
</comment>
<evidence type="ECO:0000259" key="15">
    <source>
        <dbReference type="Pfam" id="PF01180"/>
    </source>
</evidence>
<dbReference type="InterPro" id="IPR005720">
    <property type="entry name" value="Dihydroorotate_DH_cat"/>
</dbReference>
<dbReference type="InterPro" id="IPR050074">
    <property type="entry name" value="DHO_dehydrogenase"/>
</dbReference>
<evidence type="ECO:0000256" key="6">
    <source>
        <dbReference type="ARBA" id="ARBA00012791"/>
    </source>
</evidence>
<dbReference type="RefSeq" id="WP_096352267.1">
    <property type="nucleotide sequence ID" value="NZ_SGWU01000001.1"/>
</dbReference>
<evidence type="ECO:0000256" key="14">
    <source>
        <dbReference type="NCBIfam" id="TIGR01036"/>
    </source>
</evidence>
<keyword evidence="10" id="KW-0665">Pyrimidine biosynthesis</keyword>
<dbReference type="NCBIfam" id="NF003652">
    <property type="entry name" value="PRK05286.2-5"/>
    <property type="match status" value="1"/>
</dbReference>
<evidence type="ECO:0000256" key="4">
    <source>
        <dbReference type="ARBA" id="ARBA00005161"/>
    </source>
</evidence>
<evidence type="ECO:0000256" key="5">
    <source>
        <dbReference type="ARBA" id="ARBA00005359"/>
    </source>
</evidence>
<proteinExistence type="inferred from homology"/>
<dbReference type="PROSITE" id="PS00912">
    <property type="entry name" value="DHODEHASE_2"/>
    <property type="match status" value="1"/>
</dbReference>
<dbReference type="NCBIfam" id="TIGR01036">
    <property type="entry name" value="pyrD_sub2"/>
    <property type="match status" value="1"/>
</dbReference>
<evidence type="ECO:0000256" key="13">
    <source>
        <dbReference type="ARBA" id="ARBA00048639"/>
    </source>
</evidence>
<dbReference type="GO" id="GO:0106430">
    <property type="term" value="F:dihydroorotate dehydrogenase (quinone) activity"/>
    <property type="evidence" value="ECO:0007669"/>
    <property type="project" value="UniProtKB-EC"/>
</dbReference>
<dbReference type="KEGG" id="vgo:GJW-30_1_00932"/>
<protein>
    <recommendedName>
        <fullName evidence="7 14">Dihydroorotate dehydrogenase (quinone)</fullName>
        <ecNumber evidence="6 14">1.3.5.2</ecNumber>
    </recommendedName>
</protein>
<evidence type="ECO:0000256" key="12">
    <source>
        <dbReference type="ARBA" id="ARBA00023136"/>
    </source>
</evidence>
<comment type="catalytic activity">
    <reaction evidence="13">
        <text>(S)-dihydroorotate + a quinone = orotate + a quinol</text>
        <dbReference type="Rhea" id="RHEA:30187"/>
        <dbReference type="ChEBI" id="CHEBI:24646"/>
        <dbReference type="ChEBI" id="CHEBI:30839"/>
        <dbReference type="ChEBI" id="CHEBI:30864"/>
        <dbReference type="ChEBI" id="CHEBI:132124"/>
        <dbReference type="EC" id="1.3.5.2"/>
    </reaction>
</comment>
<evidence type="ECO:0000313" key="17">
    <source>
        <dbReference type="Proteomes" id="UP000236884"/>
    </source>
</evidence>
<dbReference type="OrthoDB" id="9802377at2"/>
<evidence type="ECO:0000256" key="11">
    <source>
        <dbReference type="ARBA" id="ARBA00023002"/>
    </source>
</evidence>
<evidence type="ECO:0000256" key="1">
    <source>
        <dbReference type="ARBA" id="ARBA00001917"/>
    </source>
</evidence>
<accession>A0A0S3PR48</accession>
<evidence type="ECO:0000256" key="9">
    <source>
        <dbReference type="ARBA" id="ARBA00022643"/>
    </source>
</evidence>
<reference evidence="16 17" key="1">
    <citation type="submission" date="2015-08" db="EMBL/GenBank/DDBJ databases">
        <title>Investigation of the bacterial diversity of lava forest soil.</title>
        <authorList>
            <person name="Lee J.S."/>
        </authorList>
    </citation>
    <scope>NUCLEOTIDE SEQUENCE [LARGE SCALE GENOMIC DNA]</scope>
    <source>
        <strain evidence="16 17">GJW-30</strain>
    </source>
</reference>
<gene>
    <name evidence="16" type="primary">pyrD</name>
    <name evidence="16" type="ORF">GJW-30_1_00932</name>
</gene>
<dbReference type="CDD" id="cd04738">
    <property type="entry name" value="DHOD_2_like"/>
    <property type="match status" value="1"/>
</dbReference>